<name>A0A1M7TZN0_9RHOB</name>
<evidence type="ECO:0000259" key="2">
    <source>
        <dbReference type="Pfam" id="PF17289"/>
    </source>
</evidence>
<dbReference type="STRING" id="1189325.SAMN04488119_11118"/>
<dbReference type="Gene3D" id="3.40.50.300">
    <property type="entry name" value="P-loop containing nucleotide triphosphate hydrolases"/>
    <property type="match status" value="1"/>
</dbReference>
<evidence type="ECO:0000313" key="4">
    <source>
        <dbReference type="Proteomes" id="UP000184066"/>
    </source>
</evidence>
<dbReference type="Pfam" id="PF03237">
    <property type="entry name" value="Terminase_6N"/>
    <property type="match status" value="1"/>
</dbReference>
<keyword evidence="1" id="KW-1188">Viral release from host cell</keyword>
<dbReference type="Gene3D" id="3.30.420.240">
    <property type="match status" value="1"/>
</dbReference>
<dbReference type="EMBL" id="FRDL01000012">
    <property type="protein sequence ID" value="SHN76155.1"/>
    <property type="molecule type" value="Genomic_DNA"/>
</dbReference>
<evidence type="ECO:0000256" key="1">
    <source>
        <dbReference type="ARBA" id="ARBA00022612"/>
    </source>
</evidence>
<dbReference type="AlphaFoldDB" id="A0A1M7TZN0"/>
<accession>A0A1M7TZN0</accession>
<proteinExistence type="predicted"/>
<reference evidence="3 4" key="1">
    <citation type="submission" date="2016-12" db="EMBL/GenBank/DDBJ databases">
        <authorList>
            <person name="Song W.-J."/>
            <person name="Kurnit D.M."/>
        </authorList>
    </citation>
    <scope>NUCLEOTIDE SEQUENCE [LARGE SCALE GENOMIC DNA]</scope>
    <source>
        <strain evidence="3 4">CGMCC 1.10808</strain>
    </source>
</reference>
<dbReference type="InterPro" id="IPR027417">
    <property type="entry name" value="P-loop_NTPase"/>
</dbReference>
<gene>
    <name evidence="3" type="ORF">SAMN05216200_11217</name>
</gene>
<evidence type="ECO:0000313" key="3">
    <source>
        <dbReference type="EMBL" id="SHN76155.1"/>
    </source>
</evidence>
<dbReference type="Pfam" id="PF17289">
    <property type="entry name" value="Terminase_6C"/>
    <property type="match status" value="1"/>
</dbReference>
<organism evidence="3 4">
    <name type="scientific">Oceanicella actignis</name>
    <dbReference type="NCBI Taxonomy" id="1189325"/>
    <lineage>
        <taxon>Bacteria</taxon>
        <taxon>Pseudomonadati</taxon>
        <taxon>Pseudomonadota</taxon>
        <taxon>Alphaproteobacteria</taxon>
        <taxon>Rhodobacterales</taxon>
        <taxon>Paracoccaceae</taxon>
        <taxon>Oceanicella</taxon>
    </lineage>
</organism>
<sequence>MWALPGHQLPPPGEWRTWLILGGRGAGKTRAGAEWVRSMAEGPTPLAPGRRRRVALIAETFDQAREVMVEGESGIRAVSPPDRAPHYEVTRKRLVWPNGAEARLFSAQDPESLRGPQFDAAWCDELAKWKHAREVWDMLQFGLRLGDAPQQIVTTTPRRVPLLTELMRAPDTVVTHAPTEANRANLAPGFIEAVERRFKGTSLGRQELMGELLTEAPGALWTRATIERGRAAPPDAFERIVVAVDPPVTGKAGSDECGIVVAGLARGVAWVLEDASVQGAAPRAWAERAVAAYHAHEADRLVAEVNQGGDLVEALVRQVDPLVSYRAVRATRGKAARAEPVAALYEQGRVRHGGLFPALEDQMCAFTGDRSEGSPDRVDALVWAVTELMLSAGGAPRVRRL</sequence>
<feature type="domain" description="Terminase large subunit gp17-like C-terminal" evidence="2">
    <location>
        <begin position="243"/>
        <end position="386"/>
    </location>
</feature>
<protein>
    <submittedName>
        <fullName evidence="3">Large terminase phage packaging protein</fullName>
    </submittedName>
</protein>
<dbReference type="InterPro" id="IPR035421">
    <property type="entry name" value="Terminase_6C"/>
</dbReference>
<dbReference type="Proteomes" id="UP000184066">
    <property type="component" value="Unassembled WGS sequence"/>
</dbReference>
<keyword evidence="4" id="KW-1185">Reference proteome</keyword>